<keyword evidence="6" id="KW-1185">Reference proteome</keyword>
<dbReference type="Pfam" id="PF01047">
    <property type="entry name" value="MarR"/>
    <property type="match status" value="1"/>
</dbReference>
<dbReference type="InterPro" id="IPR036390">
    <property type="entry name" value="WH_DNA-bd_sf"/>
</dbReference>
<evidence type="ECO:0000256" key="3">
    <source>
        <dbReference type="ARBA" id="ARBA00023163"/>
    </source>
</evidence>
<proteinExistence type="predicted"/>
<dbReference type="SUPFAM" id="SSF46785">
    <property type="entry name" value="Winged helix' DNA-binding domain"/>
    <property type="match status" value="1"/>
</dbReference>
<evidence type="ECO:0000313" key="6">
    <source>
        <dbReference type="Proteomes" id="UP001567350"/>
    </source>
</evidence>
<sequence length="181" mass="20103">MQTISEDLPENAPDLLQARCRFGLLIGSVFRQWRKKVDESFKEQGLTDASRMPLLMLYTHGEAMLQKDLAQALSLDTSSLVRVLDQLREANWVQWACAPADRRTKCIALTPEGEQMAAKILRTTLEIEQSILAGLSEEELATTRASLRKIALNFERMDGAAHCPALVAPLDAGTAPVLKNR</sequence>
<dbReference type="EMBL" id="JBGJLR010000017">
    <property type="protein sequence ID" value="MEZ2740507.1"/>
    <property type="molecule type" value="Genomic_DNA"/>
</dbReference>
<dbReference type="PROSITE" id="PS50995">
    <property type="entry name" value="HTH_MARR_2"/>
    <property type="match status" value="1"/>
</dbReference>
<dbReference type="InterPro" id="IPR000835">
    <property type="entry name" value="HTH_MarR-typ"/>
</dbReference>
<dbReference type="PANTHER" id="PTHR42756:SF1">
    <property type="entry name" value="TRANSCRIPTIONAL REPRESSOR OF EMRAB OPERON"/>
    <property type="match status" value="1"/>
</dbReference>
<dbReference type="PANTHER" id="PTHR42756">
    <property type="entry name" value="TRANSCRIPTIONAL REGULATOR, MARR"/>
    <property type="match status" value="1"/>
</dbReference>
<keyword evidence="2" id="KW-0238">DNA-binding</keyword>
<accession>A0ABV4IF94</accession>
<reference evidence="5 6" key="1">
    <citation type="submission" date="2024-08" db="EMBL/GenBank/DDBJ databases">
        <authorList>
            <person name="Feng Z."/>
            <person name="Ronholm J."/>
        </authorList>
    </citation>
    <scope>NUCLEOTIDE SEQUENCE [LARGE SCALE GENOMIC DNA]</scope>
    <source>
        <strain evidence="5 6">4-AB0-8</strain>
    </source>
</reference>
<dbReference type="Proteomes" id="UP001567350">
    <property type="component" value="Unassembled WGS sequence"/>
</dbReference>
<evidence type="ECO:0000256" key="2">
    <source>
        <dbReference type="ARBA" id="ARBA00023125"/>
    </source>
</evidence>
<dbReference type="SMART" id="SM00347">
    <property type="entry name" value="HTH_MARR"/>
    <property type="match status" value="1"/>
</dbReference>
<keyword evidence="3" id="KW-0804">Transcription</keyword>
<evidence type="ECO:0000313" key="5">
    <source>
        <dbReference type="EMBL" id="MEZ2740507.1"/>
    </source>
</evidence>
<evidence type="ECO:0000256" key="1">
    <source>
        <dbReference type="ARBA" id="ARBA00023015"/>
    </source>
</evidence>
<organism evidence="5 6">
    <name type="scientific">Comamonas jiangduensis</name>
    <dbReference type="NCBI Taxonomy" id="1194168"/>
    <lineage>
        <taxon>Bacteria</taxon>
        <taxon>Pseudomonadati</taxon>
        <taxon>Pseudomonadota</taxon>
        <taxon>Betaproteobacteria</taxon>
        <taxon>Burkholderiales</taxon>
        <taxon>Comamonadaceae</taxon>
        <taxon>Comamonas</taxon>
    </lineage>
</organism>
<dbReference type="Gene3D" id="1.10.10.10">
    <property type="entry name" value="Winged helix-like DNA-binding domain superfamily/Winged helix DNA-binding domain"/>
    <property type="match status" value="1"/>
</dbReference>
<name>A0ABV4IF94_9BURK</name>
<dbReference type="RefSeq" id="WP_370893371.1">
    <property type="nucleotide sequence ID" value="NZ_JBGJLR010000017.1"/>
</dbReference>
<dbReference type="InterPro" id="IPR036388">
    <property type="entry name" value="WH-like_DNA-bd_sf"/>
</dbReference>
<feature type="domain" description="HTH marR-type" evidence="4">
    <location>
        <begin position="19"/>
        <end position="152"/>
    </location>
</feature>
<gene>
    <name evidence="5" type="ORF">ACBP88_13805</name>
</gene>
<keyword evidence="1" id="KW-0805">Transcription regulation</keyword>
<evidence type="ECO:0000259" key="4">
    <source>
        <dbReference type="PROSITE" id="PS50995"/>
    </source>
</evidence>
<protein>
    <submittedName>
        <fullName evidence="5">MarR family winged helix-turn-helix transcriptional regulator</fullName>
    </submittedName>
</protein>
<dbReference type="PRINTS" id="PR00598">
    <property type="entry name" value="HTHMARR"/>
</dbReference>
<comment type="caution">
    <text evidence="5">The sequence shown here is derived from an EMBL/GenBank/DDBJ whole genome shotgun (WGS) entry which is preliminary data.</text>
</comment>